<protein>
    <submittedName>
        <fullName evidence="3">Uncharacterized protein</fullName>
    </submittedName>
</protein>
<reference evidence="3 4" key="1">
    <citation type="submission" date="2019-07" db="EMBL/GenBank/DDBJ databases">
        <title>Genome assembly of two rare yeast pathogens: Diutina rugosa and Trichomonascus ciferrii.</title>
        <authorList>
            <person name="Mixao V."/>
            <person name="Saus E."/>
            <person name="Hansen A."/>
            <person name="Lass-Flor C."/>
            <person name="Gabaldon T."/>
        </authorList>
    </citation>
    <scope>NUCLEOTIDE SEQUENCE [LARGE SCALE GENOMIC DNA]</scope>
    <source>
        <strain evidence="3 4">CBS 613</strain>
    </source>
</reference>
<evidence type="ECO:0000313" key="3">
    <source>
        <dbReference type="EMBL" id="KAA8906772.1"/>
    </source>
</evidence>
<name>A0A642UVX7_DIURU</name>
<feature type="region of interest" description="Disordered" evidence="1">
    <location>
        <begin position="1"/>
        <end position="35"/>
    </location>
</feature>
<organism evidence="3 4">
    <name type="scientific">Diutina rugosa</name>
    <name type="common">Yeast</name>
    <name type="synonym">Candida rugosa</name>
    <dbReference type="NCBI Taxonomy" id="5481"/>
    <lineage>
        <taxon>Eukaryota</taxon>
        <taxon>Fungi</taxon>
        <taxon>Dikarya</taxon>
        <taxon>Ascomycota</taxon>
        <taxon>Saccharomycotina</taxon>
        <taxon>Pichiomycetes</taxon>
        <taxon>Debaryomycetaceae</taxon>
        <taxon>Diutina</taxon>
    </lineage>
</organism>
<accession>A0A642UVX7</accession>
<dbReference type="AlphaFoldDB" id="A0A642UVX7"/>
<proteinExistence type="predicted"/>
<dbReference type="VEuPathDB" id="FungiDB:DIURU_000933"/>
<evidence type="ECO:0000256" key="2">
    <source>
        <dbReference type="SAM" id="Phobius"/>
    </source>
</evidence>
<dbReference type="EMBL" id="SWFT01000031">
    <property type="protein sequence ID" value="KAA8906772.1"/>
    <property type="molecule type" value="Genomic_DNA"/>
</dbReference>
<dbReference type="RefSeq" id="XP_034014286.1">
    <property type="nucleotide sequence ID" value="XM_034159236.1"/>
</dbReference>
<dbReference type="GeneID" id="54779586"/>
<sequence>MFAASQLHTPRGSPPQYKSVDDRPGSDTSCIHSPIMPAPAAKSPTTLVLAGGTLVTVGLFYALLKRYGAGTEAWNYSNQVQDDPKASRKLNNILFEGEKPKPNAKVDPKDAYAVTNK</sequence>
<keyword evidence="2" id="KW-1133">Transmembrane helix</keyword>
<comment type="caution">
    <text evidence="3">The sequence shown here is derived from an EMBL/GenBank/DDBJ whole genome shotgun (WGS) entry which is preliminary data.</text>
</comment>
<evidence type="ECO:0000256" key="1">
    <source>
        <dbReference type="SAM" id="MobiDB-lite"/>
    </source>
</evidence>
<dbReference type="Proteomes" id="UP000449547">
    <property type="component" value="Unassembled WGS sequence"/>
</dbReference>
<feature type="compositionally biased region" description="Basic and acidic residues" evidence="1">
    <location>
        <begin position="96"/>
        <end position="110"/>
    </location>
</feature>
<keyword evidence="2" id="KW-0472">Membrane</keyword>
<evidence type="ECO:0000313" key="4">
    <source>
        <dbReference type="Proteomes" id="UP000449547"/>
    </source>
</evidence>
<feature type="region of interest" description="Disordered" evidence="1">
    <location>
        <begin position="95"/>
        <end position="117"/>
    </location>
</feature>
<gene>
    <name evidence="3" type="ORF">DIURU_000933</name>
</gene>
<keyword evidence="2" id="KW-0812">Transmembrane</keyword>
<feature type="transmembrane region" description="Helical" evidence="2">
    <location>
        <begin position="46"/>
        <end position="64"/>
    </location>
</feature>
<keyword evidence="4" id="KW-1185">Reference proteome</keyword>